<proteinExistence type="predicted"/>
<feature type="region of interest" description="Disordered" evidence="1">
    <location>
        <begin position="1"/>
        <end position="21"/>
    </location>
</feature>
<dbReference type="Proteomes" id="UP001154282">
    <property type="component" value="Unassembled WGS sequence"/>
</dbReference>
<comment type="caution">
    <text evidence="2">The sequence shown here is derived from an EMBL/GenBank/DDBJ whole genome shotgun (WGS) entry which is preliminary data.</text>
</comment>
<evidence type="ECO:0000256" key="1">
    <source>
        <dbReference type="SAM" id="MobiDB-lite"/>
    </source>
</evidence>
<accession>A0AAV0J9V7</accession>
<organism evidence="2 3">
    <name type="scientific">Linum tenue</name>
    <dbReference type="NCBI Taxonomy" id="586396"/>
    <lineage>
        <taxon>Eukaryota</taxon>
        <taxon>Viridiplantae</taxon>
        <taxon>Streptophyta</taxon>
        <taxon>Embryophyta</taxon>
        <taxon>Tracheophyta</taxon>
        <taxon>Spermatophyta</taxon>
        <taxon>Magnoliopsida</taxon>
        <taxon>eudicotyledons</taxon>
        <taxon>Gunneridae</taxon>
        <taxon>Pentapetalae</taxon>
        <taxon>rosids</taxon>
        <taxon>fabids</taxon>
        <taxon>Malpighiales</taxon>
        <taxon>Linaceae</taxon>
        <taxon>Linum</taxon>
    </lineage>
</organism>
<gene>
    <name evidence="2" type="ORF">LITE_LOCUS13254</name>
</gene>
<reference evidence="2" key="1">
    <citation type="submission" date="2022-08" db="EMBL/GenBank/DDBJ databases">
        <authorList>
            <person name="Gutierrez-Valencia J."/>
        </authorList>
    </citation>
    <scope>NUCLEOTIDE SEQUENCE</scope>
</reference>
<name>A0AAV0J9V7_9ROSI</name>
<evidence type="ECO:0000313" key="3">
    <source>
        <dbReference type="Proteomes" id="UP001154282"/>
    </source>
</evidence>
<keyword evidence="3" id="KW-1185">Reference proteome</keyword>
<protein>
    <submittedName>
        <fullName evidence="2">Uncharacterized protein</fullName>
    </submittedName>
</protein>
<dbReference type="EMBL" id="CAMGYJ010000004">
    <property type="protein sequence ID" value="CAI0406561.1"/>
    <property type="molecule type" value="Genomic_DNA"/>
</dbReference>
<dbReference type="AlphaFoldDB" id="A0AAV0J9V7"/>
<sequence length="49" mass="5287">MRDVFAAAAQRGGHGDDDVMLEHGTEEFPCALSGHITPKEINLDAMAFN</sequence>
<evidence type="ECO:0000313" key="2">
    <source>
        <dbReference type="EMBL" id="CAI0406561.1"/>
    </source>
</evidence>